<evidence type="ECO:0000313" key="1">
    <source>
        <dbReference type="EMBL" id="QBR92201.1"/>
    </source>
</evidence>
<dbReference type="OrthoDB" id="3786665at2"/>
<accession>A0A4P7GKJ8</accession>
<sequence length="105" mass="11478">MIATRPFAWGASLDDLVGARVTQCALSRVCGSCGRPLGRPIAFVGTAREAGRNAFHAPPLHLECALDLQAAREDWQLVTTAGFEFVRPGREDEDRRPTFQPNSLL</sequence>
<gene>
    <name evidence="1" type="ORF">EXE57_07810</name>
</gene>
<dbReference type="RefSeq" id="WP_135076000.1">
    <property type="nucleotide sequence ID" value="NZ_CP038267.1"/>
</dbReference>
<reference evidence="1 2" key="1">
    <citation type="submission" date="2019-03" db="EMBL/GenBank/DDBJ databases">
        <title>Three New Species of Nocardioides, Nocardioides euryhalodurans sp. nov., Nocardioides seonyuensis sp. nov. and Nocardioides eburneoflavus sp. nov., Iolated from Soil.</title>
        <authorList>
            <person name="Roh S.G."/>
            <person name="Lee C."/>
            <person name="Kim M.-K."/>
            <person name="Kim S.B."/>
        </authorList>
    </citation>
    <scope>NUCLEOTIDE SEQUENCE [LARGE SCALE GENOMIC DNA]</scope>
    <source>
        <strain evidence="1 2">MMS17-SY117</strain>
    </source>
</reference>
<dbReference type="Proteomes" id="UP000294894">
    <property type="component" value="Chromosome"/>
</dbReference>
<dbReference type="KEGG" id="noy:EXE57_07810"/>
<keyword evidence="2" id="KW-1185">Reference proteome</keyword>
<protein>
    <submittedName>
        <fullName evidence="1">Uncharacterized protein</fullName>
    </submittedName>
</protein>
<evidence type="ECO:0000313" key="2">
    <source>
        <dbReference type="Proteomes" id="UP000294894"/>
    </source>
</evidence>
<dbReference type="AlphaFoldDB" id="A0A4P7GKJ8"/>
<proteinExistence type="predicted"/>
<organism evidence="1 2">
    <name type="scientific">Nocardioides euryhalodurans</name>
    <dbReference type="NCBI Taxonomy" id="2518370"/>
    <lineage>
        <taxon>Bacteria</taxon>
        <taxon>Bacillati</taxon>
        <taxon>Actinomycetota</taxon>
        <taxon>Actinomycetes</taxon>
        <taxon>Propionibacteriales</taxon>
        <taxon>Nocardioidaceae</taxon>
        <taxon>Nocardioides</taxon>
    </lineage>
</organism>
<name>A0A4P7GKJ8_9ACTN</name>
<dbReference type="EMBL" id="CP038267">
    <property type="protein sequence ID" value="QBR92201.1"/>
    <property type="molecule type" value="Genomic_DNA"/>
</dbReference>